<evidence type="ECO:0000259" key="8">
    <source>
        <dbReference type="Pfam" id="PF01266"/>
    </source>
</evidence>
<dbReference type="PRINTS" id="PR01001">
    <property type="entry name" value="FADG3PDH"/>
</dbReference>
<sequence length="525" mass="54475">MTAATSTVDGTWLSAARRERELADVTAGRSVDVVVVGGGVVGAGAALDAASRGLSVVLLERGDLACGTSGASSKLVHGGLRYLAAGDVELAWESARERQILMDRVAPHLVRTLPFVTPYGPGFASPHGALATFGTHLADGLRRAARSPGRRLPAPRRIGPGRTRYLTPALRSGGLDGAVLHWDGQLVDDARLVVALARTAAGHGARILTRCTVDCVSGGCVTAHDTRTGEGFEVRARVVVNATGVWAGHLDPTVRLRPSKGAHVVLRADTLGVPHAGLNVAVPGERNRYVIVLPEPDGTVYVGLTDDPVDGPVPDGCTVADTDVDFLLGVLATALDRPVDRTAVVGGYAGMRPLVDTGSRPGGTTADLSRRHVVTDDGDGLVTVVGGKLTTYRRMAADAVDRAVRRYGLAAGRGHSASVPLVGAAPPDDLATLSAPRRLIRRYGTEAPLVAALADRDPGLLRPVAEGVPVLGVELLFGALAEGALDPDDLLARRTRCALVAGWEDAARPTADAVLFRATAHPTAR</sequence>
<evidence type="ECO:0000313" key="10">
    <source>
        <dbReference type="EMBL" id="GID09145.1"/>
    </source>
</evidence>
<dbReference type="EMBL" id="BOMB01000001">
    <property type="protein sequence ID" value="GID09145.1"/>
    <property type="molecule type" value="Genomic_DNA"/>
</dbReference>
<dbReference type="Gene3D" id="3.50.50.60">
    <property type="entry name" value="FAD/NAD(P)-binding domain"/>
    <property type="match status" value="1"/>
</dbReference>
<dbReference type="InterPro" id="IPR031656">
    <property type="entry name" value="DAO_C"/>
</dbReference>
<dbReference type="EC" id="1.1.5.3" evidence="7"/>
<evidence type="ECO:0000259" key="9">
    <source>
        <dbReference type="Pfam" id="PF16901"/>
    </source>
</evidence>
<keyword evidence="5" id="KW-0274">FAD</keyword>
<comment type="similarity">
    <text evidence="2 7">Belongs to the FAD-dependent glycerol-3-phosphate dehydrogenase family.</text>
</comment>
<dbReference type="PANTHER" id="PTHR11985:SF35">
    <property type="entry name" value="ANAEROBIC GLYCEROL-3-PHOSPHATE DEHYDROGENASE SUBUNIT A"/>
    <property type="match status" value="1"/>
</dbReference>
<dbReference type="Gene3D" id="3.30.9.10">
    <property type="entry name" value="D-Amino Acid Oxidase, subunit A, domain 2"/>
    <property type="match status" value="1"/>
</dbReference>
<keyword evidence="6 7" id="KW-0560">Oxidoreductase</keyword>
<keyword evidence="4" id="KW-0319">Glycerol metabolism</keyword>
<evidence type="ECO:0000256" key="6">
    <source>
        <dbReference type="ARBA" id="ARBA00023002"/>
    </source>
</evidence>
<reference evidence="10" key="1">
    <citation type="submission" date="2021-01" db="EMBL/GenBank/DDBJ databases">
        <title>Whole genome shotgun sequence of Actinocatenispora rupis NBRC 107355.</title>
        <authorList>
            <person name="Komaki H."/>
            <person name="Tamura T."/>
        </authorList>
    </citation>
    <scope>NUCLEOTIDE SEQUENCE</scope>
    <source>
        <strain evidence="10">NBRC 107355</strain>
    </source>
</reference>
<evidence type="ECO:0000256" key="7">
    <source>
        <dbReference type="RuleBase" id="RU361217"/>
    </source>
</evidence>
<evidence type="ECO:0000256" key="5">
    <source>
        <dbReference type="ARBA" id="ARBA00022827"/>
    </source>
</evidence>
<dbReference type="GO" id="GO:0046168">
    <property type="term" value="P:glycerol-3-phosphate catabolic process"/>
    <property type="evidence" value="ECO:0007669"/>
    <property type="project" value="TreeGrafter"/>
</dbReference>
<organism evidence="10 11">
    <name type="scientific">Actinocatenispora rupis</name>
    <dbReference type="NCBI Taxonomy" id="519421"/>
    <lineage>
        <taxon>Bacteria</taxon>
        <taxon>Bacillati</taxon>
        <taxon>Actinomycetota</taxon>
        <taxon>Actinomycetes</taxon>
        <taxon>Micromonosporales</taxon>
        <taxon>Micromonosporaceae</taxon>
        <taxon>Actinocatenispora</taxon>
    </lineage>
</organism>
<dbReference type="SUPFAM" id="SSF51905">
    <property type="entry name" value="FAD/NAD(P)-binding domain"/>
    <property type="match status" value="1"/>
</dbReference>
<evidence type="ECO:0000256" key="1">
    <source>
        <dbReference type="ARBA" id="ARBA00001974"/>
    </source>
</evidence>
<evidence type="ECO:0000313" key="11">
    <source>
        <dbReference type="Proteomes" id="UP000612808"/>
    </source>
</evidence>
<feature type="domain" description="FAD dependent oxidoreductase" evidence="8">
    <location>
        <begin position="32"/>
        <end position="393"/>
    </location>
</feature>
<evidence type="ECO:0000256" key="4">
    <source>
        <dbReference type="ARBA" id="ARBA00022798"/>
    </source>
</evidence>
<keyword evidence="11" id="KW-1185">Reference proteome</keyword>
<dbReference type="InterPro" id="IPR036188">
    <property type="entry name" value="FAD/NAD-bd_sf"/>
</dbReference>
<proteinExistence type="inferred from homology"/>
<evidence type="ECO:0000256" key="2">
    <source>
        <dbReference type="ARBA" id="ARBA00007330"/>
    </source>
</evidence>
<dbReference type="GO" id="GO:0004368">
    <property type="term" value="F:glycerol-3-phosphate dehydrogenase (quinone) activity"/>
    <property type="evidence" value="ECO:0007669"/>
    <property type="project" value="UniProtKB-EC"/>
</dbReference>
<dbReference type="InterPro" id="IPR038299">
    <property type="entry name" value="DAO_C_sf"/>
</dbReference>
<accession>A0A8J3IZC1</accession>
<dbReference type="GO" id="GO:0006071">
    <property type="term" value="P:glycerol metabolic process"/>
    <property type="evidence" value="ECO:0007669"/>
    <property type="project" value="UniProtKB-KW"/>
</dbReference>
<gene>
    <name evidence="10" type="ORF">Aru02nite_00340</name>
</gene>
<comment type="cofactor">
    <cofactor evidence="1 7">
        <name>FAD</name>
        <dbReference type="ChEBI" id="CHEBI:57692"/>
    </cofactor>
</comment>
<dbReference type="InterPro" id="IPR006076">
    <property type="entry name" value="FAD-dep_OxRdtase"/>
</dbReference>
<dbReference type="Gene3D" id="1.10.8.870">
    <property type="entry name" value="Alpha-glycerophosphate oxidase, cap domain"/>
    <property type="match status" value="1"/>
</dbReference>
<feature type="domain" description="Alpha-glycerophosphate oxidase C-terminal" evidence="9">
    <location>
        <begin position="437"/>
        <end position="501"/>
    </location>
</feature>
<evidence type="ECO:0000256" key="3">
    <source>
        <dbReference type="ARBA" id="ARBA00022630"/>
    </source>
</evidence>
<name>A0A8J3IZC1_9ACTN</name>
<dbReference type="Proteomes" id="UP000612808">
    <property type="component" value="Unassembled WGS sequence"/>
</dbReference>
<dbReference type="GO" id="GO:0009331">
    <property type="term" value="C:glycerol-3-phosphate dehydrogenase (FAD) complex"/>
    <property type="evidence" value="ECO:0007669"/>
    <property type="project" value="UniProtKB-UniRule"/>
</dbReference>
<comment type="caution">
    <text evidence="10">The sequence shown here is derived from an EMBL/GenBank/DDBJ whole genome shotgun (WGS) entry which is preliminary data.</text>
</comment>
<dbReference type="PROSITE" id="PS00978">
    <property type="entry name" value="FAD_G3PDH_2"/>
    <property type="match status" value="1"/>
</dbReference>
<keyword evidence="3 7" id="KW-0285">Flavoprotein</keyword>
<dbReference type="Pfam" id="PF01266">
    <property type="entry name" value="DAO"/>
    <property type="match status" value="1"/>
</dbReference>
<comment type="catalytic activity">
    <reaction evidence="7">
        <text>a quinone + sn-glycerol 3-phosphate = dihydroxyacetone phosphate + a quinol</text>
        <dbReference type="Rhea" id="RHEA:18977"/>
        <dbReference type="ChEBI" id="CHEBI:24646"/>
        <dbReference type="ChEBI" id="CHEBI:57597"/>
        <dbReference type="ChEBI" id="CHEBI:57642"/>
        <dbReference type="ChEBI" id="CHEBI:132124"/>
        <dbReference type="EC" id="1.1.5.3"/>
    </reaction>
</comment>
<dbReference type="Pfam" id="PF16901">
    <property type="entry name" value="DAO_C"/>
    <property type="match status" value="1"/>
</dbReference>
<dbReference type="InterPro" id="IPR000447">
    <property type="entry name" value="G3P_DH_FAD-dep"/>
</dbReference>
<protein>
    <recommendedName>
        <fullName evidence="7">Glycerol-3-phosphate dehydrogenase</fullName>
        <ecNumber evidence="7">1.1.5.3</ecNumber>
    </recommendedName>
</protein>
<dbReference type="PANTHER" id="PTHR11985">
    <property type="entry name" value="GLYCEROL-3-PHOSPHATE DEHYDROGENASE"/>
    <property type="match status" value="1"/>
</dbReference>
<dbReference type="AlphaFoldDB" id="A0A8J3IZC1"/>
<dbReference type="PROSITE" id="PS00977">
    <property type="entry name" value="FAD_G3PDH_1"/>
    <property type="match status" value="1"/>
</dbReference>